<proteinExistence type="predicted"/>
<dbReference type="GO" id="GO:0016491">
    <property type="term" value="F:oxidoreductase activity"/>
    <property type="evidence" value="ECO:0007669"/>
    <property type="project" value="UniProtKB-KW"/>
</dbReference>
<dbReference type="PATRIC" id="fig|1348774.3.peg.2146"/>
<dbReference type="PANTHER" id="PTHR43818:SF11">
    <property type="entry name" value="BCDNA.GH03377"/>
    <property type="match status" value="1"/>
</dbReference>
<evidence type="ECO:0000313" key="6">
    <source>
        <dbReference type="Proteomes" id="UP000035287"/>
    </source>
</evidence>
<dbReference type="KEGG" id="cna:AB433_10230"/>
<gene>
    <name evidence="5" type="ORF">AB433_10230</name>
</gene>
<dbReference type="Pfam" id="PF01408">
    <property type="entry name" value="GFO_IDH_MocA"/>
    <property type="match status" value="1"/>
</dbReference>
<feature type="region of interest" description="Disordered" evidence="2">
    <location>
        <begin position="268"/>
        <end position="287"/>
    </location>
</feature>
<dbReference type="Proteomes" id="UP000035287">
    <property type="component" value="Chromosome"/>
</dbReference>
<feature type="domain" description="GFO/IDH/MocA-like oxidoreductase" evidence="4">
    <location>
        <begin position="131"/>
        <end position="237"/>
    </location>
</feature>
<evidence type="ECO:0000256" key="1">
    <source>
        <dbReference type="ARBA" id="ARBA00023002"/>
    </source>
</evidence>
<organism evidence="5 6">
    <name type="scientific">Croceicoccus naphthovorans</name>
    <dbReference type="NCBI Taxonomy" id="1348774"/>
    <lineage>
        <taxon>Bacteria</taxon>
        <taxon>Pseudomonadati</taxon>
        <taxon>Pseudomonadota</taxon>
        <taxon>Alphaproteobacteria</taxon>
        <taxon>Sphingomonadales</taxon>
        <taxon>Erythrobacteraceae</taxon>
        <taxon>Croceicoccus</taxon>
    </lineage>
</organism>
<reference evidence="5 6" key="1">
    <citation type="submission" date="2015-06" db="EMBL/GenBank/DDBJ databases">
        <authorList>
            <person name="Zeng Y."/>
            <person name="Huang Y."/>
        </authorList>
    </citation>
    <scope>NUCLEOTIDE SEQUENCE [LARGE SCALE GENOMIC DNA]</scope>
    <source>
        <strain evidence="5 6">PQ-2</strain>
    </source>
</reference>
<dbReference type="AlphaFoldDB" id="A0A0G3XM71"/>
<dbReference type="Gene3D" id="3.30.360.10">
    <property type="entry name" value="Dihydrodipicolinate Reductase, domain 2"/>
    <property type="match status" value="1"/>
</dbReference>
<dbReference type="Pfam" id="PF22725">
    <property type="entry name" value="GFO_IDH_MocA_C3"/>
    <property type="match status" value="1"/>
</dbReference>
<sequence length="396" mass="42932">MPTMRLGIIGLGGAAKQMVPSFLSHPYVAITAAADPRDDARSAFAAEFGARTHATAEALCADREVDVVYIATPHQMHRDHAALAARAGKHIIIEKPMALTLEECGDIIAVAEANGVHLLVGHTHAFDAPILKMRALIREGVIGPVSMINSWNYGNFLYRPRRPEELRTDAGGGIIYNQVPHQVDVARLLGGGMVRSVRSMAWTLDPTRPTEGAHVTFLQFENGSAASLVYSGYDYFDTDEFHYWIGELGEPKRPDCHAASRRALEAMTGTGSEVAAKAGGGFGGGRRLTVPPQNEWNHPHFGVTVVSGPDGDLRQSARGVTHYGRRGAVEHPLDPPRVFPDKSGVIDEMYDAFAGLRPILHDGAWGRATMEVSEAILRSAREGREVGMSHQVPVRD</sequence>
<evidence type="ECO:0000259" key="4">
    <source>
        <dbReference type="Pfam" id="PF22725"/>
    </source>
</evidence>
<dbReference type="EMBL" id="CP011770">
    <property type="protein sequence ID" value="AKM11736.1"/>
    <property type="molecule type" value="Genomic_DNA"/>
</dbReference>
<dbReference type="STRING" id="1348774.AB433_10230"/>
<dbReference type="InterPro" id="IPR055170">
    <property type="entry name" value="GFO_IDH_MocA-like_dom"/>
</dbReference>
<dbReference type="SUPFAM" id="SSF55347">
    <property type="entry name" value="Glyceraldehyde-3-phosphate dehydrogenase-like, C-terminal domain"/>
    <property type="match status" value="1"/>
</dbReference>
<name>A0A0G3XM71_9SPHN</name>
<evidence type="ECO:0000259" key="3">
    <source>
        <dbReference type="Pfam" id="PF01408"/>
    </source>
</evidence>
<protein>
    <recommendedName>
        <fullName evidence="7">4,5-dihydroxyphthalate dehydrogenase</fullName>
    </recommendedName>
</protein>
<accession>A0A0G3XM71</accession>
<dbReference type="InterPro" id="IPR000683">
    <property type="entry name" value="Gfo/Idh/MocA-like_OxRdtase_N"/>
</dbReference>
<dbReference type="Gene3D" id="3.40.50.720">
    <property type="entry name" value="NAD(P)-binding Rossmann-like Domain"/>
    <property type="match status" value="1"/>
</dbReference>
<dbReference type="InterPro" id="IPR036291">
    <property type="entry name" value="NAD(P)-bd_dom_sf"/>
</dbReference>
<evidence type="ECO:0008006" key="7">
    <source>
        <dbReference type="Google" id="ProtNLM"/>
    </source>
</evidence>
<evidence type="ECO:0000313" key="5">
    <source>
        <dbReference type="EMBL" id="AKM11736.1"/>
    </source>
</evidence>
<dbReference type="PANTHER" id="PTHR43818">
    <property type="entry name" value="BCDNA.GH03377"/>
    <property type="match status" value="1"/>
</dbReference>
<dbReference type="InterPro" id="IPR050463">
    <property type="entry name" value="Gfo/Idh/MocA_oxidrdct_glycsds"/>
</dbReference>
<feature type="domain" description="Gfo/Idh/MocA-like oxidoreductase N-terminal" evidence="3">
    <location>
        <begin position="5"/>
        <end position="122"/>
    </location>
</feature>
<keyword evidence="6" id="KW-1185">Reference proteome</keyword>
<dbReference type="SUPFAM" id="SSF51735">
    <property type="entry name" value="NAD(P)-binding Rossmann-fold domains"/>
    <property type="match status" value="1"/>
</dbReference>
<keyword evidence="1" id="KW-0560">Oxidoreductase</keyword>
<dbReference type="GO" id="GO:0000166">
    <property type="term" value="F:nucleotide binding"/>
    <property type="evidence" value="ECO:0007669"/>
    <property type="project" value="InterPro"/>
</dbReference>
<evidence type="ECO:0000256" key="2">
    <source>
        <dbReference type="SAM" id="MobiDB-lite"/>
    </source>
</evidence>